<protein>
    <submittedName>
        <fullName evidence="11">Glycosyl transferase family protein</fullName>
    </submittedName>
</protein>
<reference evidence="11 12" key="1">
    <citation type="submission" date="2019-05" db="EMBL/GenBank/DDBJ databases">
        <authorList>
            <person name="Lee S.D."/>
        </authorList>
    </citation>
    <scope>NUCLEOTIDE SEQUENCE [LARGE SCALE GENOMIC DNA]</scope>
    <source>
        <strain evidence="11 12">GH2-6</strain>
    </source>
</reference>
<dbReference type="RefSeq" id="WP_138746448.1">
    <property type="nucleotide sequence ID" value="NZ_VCLB01000001.1"/>
</dbReference>
<reference evidence="11 12" key="2">
    <citation type="submission" date="2019-06" db="EMBL/GenBank/DDBJ databases">
        <title>Martelella lutilitoris sp. nov., isolated from a tidal mudflat.</title>
        <authorList>
            <person name="Kim Y.-J."/>
        </authorList>
    </citation>
    <scope>NUCLEOTIDE SEQUENCE [LARGE SCALE GENOMIC DNA]</scope>
    <source>
        <strain evidence="11 12">GH2-6</strain>
    </source>
</reference>
<feature type="transmembrane region" description="Helical" evidence="8">
    <location>
        <begin position="364"/>
        <end position="387"/>
    </location>
</feature>
<evidence type="ECO:0000313" key="12">
    <source>
        <dbReference type="Proteomes" id="UP000307874"/>
    </source>
</evidence>
<dbReference type="InterPro" id="IPR007831">
    <property type="entry name" value="T2SS_GspE_N"/>
</dbReference>
<dbReference type="GO" id="GO:0016757">
    <property type="term" value="F:glycosyltransferase activity"/>
    <property type="evidence" value="ECO:0007669"/>
    <property type="project" value="UniProtKB-KW"/>
</dbReference>
<name>A0A5C4JVE5_9HYPH</name>
<dbReference type="EMBL" id="VCLB01000001">
    <property type="protein sequence ID" value="TNB49403.1"/>
    <property type="molecule type" value="Genomic_DNA"/>
</dbReference>
<organism evidence="11 12">
    <name type="scientific">Martelella lutilitoris</name>
    <dbReference type="NCBI Taxonomy" id="2583532"/>
    <lineage>
        <taxon>Bacteria</taxon>
        <taxon>Pseudomonadati</taxon>
        <taxon>Pseudomonadota</taxon>
        <taxon>Alphaproteobacteria</taxon>
        <taxon>Hyphomicrobiales</taxon>
        <taxon>Aurantimonadaceae</taxon>
        <taxon>Martelella</taxon>
    </lineage>
</organism>
<proteinExistence type="predicted"/>
<keyword evidence="3 11" id="KW-0808">Transferase</keyword>
<dbReference type="SUPFAM" id="SSF160246">
    <property type="entry name" value="EspE N-terminal domain-like"/>
    <property type="match status" value="1"/>
</dbReference>
<feature type="domain" description="Type II secretion system protein GspE N-terminal" evidence="9">
    <location>
        <begin position="557"/>
        <end position="620"/>
    </location>
</feature>
<keyword evidence="2" id="KW-0328">Glycosyltransferase</keyword>
<dbReference type="Proteomes" id="UP000307874">
    <property type="component" value="Unassembled WGS sequence"/>
</dbReference>
<dbReference type="NCBIfam" id="NF011305">
    <property type="entry name" value="PRK14716.1-3"/>
    <property type="match status" value="1"/>
</dbReference>
<evidence type="ECO:0000259" key="9">
    <source>
        <dbReference type="Pfam" id="PF05157"/>
    </source>
</evidence>
<dbReference type="Gene3D" id="3.90.550.10">
    <property type="entry name" value="Spore Coat Polysaccharide Biosynthesis Protein SpsA, Chain A"/>
    <property type="match status" value="1"/>
</dbReference>
<gene>
    <name evidence="11" type="ORF">FF124_00070</name>
</gene>
<dbReference type="InterPro" id="IPR001173">
    <property type="entry name" value="Glyco_trans_2-like"/>
</dbReference>
<feature type="transmembrane region" description="Helical" evidence="8">
    <location>
        <begin position="20"/>
        <end position="45"/>
    </location>
</feature>
<evidence type="ECO:0000256" key="2">
    <source>
        <dbReference type="ARBA" id="ARBA00022676"/>
    </source>
</evidence>
<evidence type="ECO:0000256" key="4">
    <source>
        <dbReference type="ARBA" id="ARBA00022692"/>
    </source>
</evidence>
<keyword evidence="12" id="KW-1185">Reference proteome</keyword>
<evidence type="ECO:0000256" key="5">
    <source>
        <dbReference type="ARBA" id="ARBA00022989"/>
    </source>
</evidence>
<sequence length="727" mass="83252">MELYWPYLIADYYRVLEYLTAAVAVIILVSCVDDLFIDAVFYLRAIKRRLTVERRYKPLTPDQLSGRPEQHIAIMVPAWLESDVIAAMIEGMVGTLDYRHYTVFVGTYRNDAATINEVERMRRRYRQLVRVEVPHDGPTCKADCLNWVVQAIFAHEERHGISFAGVILHDSEDVLHPLELRFFNYLLPRIDLIQIPVNSLERHWSDLVAGVYMDEFAEWHGKDIVVREALSGMVPSAGVGTCFSRKALLTLAAEDSNQTFNTQTLTEDYDIGMRLAEHGMRSILARFPVDYQVKRKTWFGFGPEKDMTVRMALCVQEYFPNTFRTSYRQKARWSLGICFQGWAYFGWHGSLIDRYFMLRDRKGMVTTFVTVFAYVLALQYILFQLGFTFGLLPGGYPPLLAVEGWVGLVLILNAVALFLRISQRFYFTARTFGWEHGLLSIPRIIVGNFVNFMAMARAWNQYLNHLFTGKRLVWDKTMHDFPTGDGLVDRKTKLGDLLVSWHAINASQLETSLAAQKARRVPLGRILLDEGWLEEDVLAEAVAFQSGLDLITVTEEELVAARDRFRPDFLFAYRVLPVIDEESDRLALATSFPLAEDALAAIARRLGYEPRYFVVRDRVLAGGLRLLAAKGRDREPSREERIEANIPLLGEILVENGAVSNDALQKALVDYQPERDGLIGSYLVDRDVVFREAIENALEEQRARIARARERQDARPDVTESEEEARS</sequence>
<dbReference type="PANTHER" id="PTHR43867:SF2">
    <property type="entry name" value="CELLULOSE SYNTHASE CATALYTIC SUBUNIT A [UDP-FORMING]"/>
    <property type="match status" value="1"/>
</dbReference>
<dbReference type="Pfam" id="PF05157">
    <property type="entry name" value="MshEN"/>
    <property type="match status" value="1"/>
</dbReference>
<dbReference type="OrthoDB" id="5294733at2"/>
<evidence type="ECO:0000256" key="3">
    <source>
        <dbReference type="ARBA" id="ARBA00022679"/>
    </source>
</evidence>
<evidence type="ECO:0000256" key="7">
    <source>
        <dbReference type="SAM" id="MobiDB-lite"/>
    </source>
</evidence>
<feature type="transmembrane region" description="Helical" evidence="8">
    <location>
        <begin position="399"/>
        <end position="419"/>
    </location>
</feature>
<dbReference type="Pfam" id="PF13632">
    <property type="entry name" value="Glyco_trans_2_3"/>
    <property type="match status" value="1"/>
</dbReference>
<dbReference type="InterPro" id="IPR050321">
    <property type="entry name" value="Glycosyltr_2/OpgH_subfam"/>
</dbReference>
<comment type="caution">
    <text evidence="11">The sequence shown here is derived from an EMBL/GenBank/DDBJ whole genome shotgun (WGS) entry which is preliminary data.</text>
</comment>
<dbReference type="SUPFAM" id="SSF53448">
    <property type="entry name" value="Nucleotide-diphospho-sugar transferases"/>
    <property type="match status" value="1"/>
</dbReference>
<comment type="subcellular location">
    <subcellularLocation>
        <location evidence="1">Membrane</location>
        <topology evidence="1">Multi-pass membrane protein</topology>
    </subcellularLocation>
</comment>
<evidence type="ECO:0000256" key="6">
    <source>
        <dbReference type="ARBA" id="ARBA00023136"/>
    </source>
</evidence>
<dbReference type="AlphaFoldDB" id="A0A5C4JVE5"/>
<dbReference type="PANTHER" id="PTHR43867">
    <property type="entry name" value="CELLULOSE SYNTHASE CATALYTIC SUBUNIT A [UDP-FORMING]"/>
    <property type="match status" value="1"/>
</dbReference>
<feature type="region of interest" description="Disordered" evidence="7">
    <location>
        <begin position="707"/>
        <end position="727"/>
    </location>
</feature>
<dbReference type="GO" id="GO:0016020">
    <property type="term" value="C:membrane"/>
    <property type="evidence" value="ECO:0007669"/>
    <property type="project" value="UniProtKB-SubCell"/>
</dbReference>
<evidence type="ECO:0000256" key="8">
    <source>
        <dbReference type="SAM" id="Phobius"/>
    </source>
</evidence>
<accession>A0A5C4JVE5</accession>
<feature type="domain" description="Glycosyltransferase 2-like" evidence="10">
    <location>
        <begin position="166"/>
        <end position="384"/>
    </location>
</feature>
<evidence type="ECO:0000259" key="10">
    <source>
        <dbReference type="Pfam" id="PF13632"/>
    </source>
</evidence>
<dbReference type="NCBIfam" id="NF012033">
    <property type="entry name" value="PRK15489.1"/>
    <property type="match status" value="1"/>
</dbReference>
<keyword evidence="5 8" id="KW-1133">Transmembrane helix</keyword>
<keyword evidence="6 8" id="KW-0472">Membrane</keyword>
<dbReference type="InterPro" id="IPR029044">
    <property type="entry name" value="Nucleotide-diphossugar_trans"/>
</dbReference>
<evidence type="ECO:0000256" key="1">
    <source>
        <dbReference type="ARBA" id="ARBA00004141"/>
    </source>
</evidence>
<evidence type="ECO:0000313" key="11">
    <source>
        <dbReference type="EMBL" id="TNB49403.1"/>
    </source>
</evidence>
<dbReference type="InterPro" id="IPR037257">
    <property type="entry name" value="T2SS_E_N_sf"/>
</dbReference>
<keyword evidence="4 8" id="KW-0812">Transmembrane</keyword>